<evidence type="ECO:0000256" key="2">
    <source>
        <dbReference type="ARBA" id="ARBA00023015"/>
    </source>
</evidence>
<dbReference type="InterPro" id="IPR036638">
    <property type="entry name" value="HLH_DNA-bd_sf"/>
</dbReference>
<keyword evidence="3" id="KW-0804">Transcription</keyword>
<reference evidence="5 6" key="1">
    <citation type="journal article" date="2014" name="Agronomy (Basel)">
        <title>A Draft Genome Sequence for Ensete ventricosum, the Drought-Tolerant Tree Against Hunger.</title>
        <authorList>
            <person name="Harrison J."/>
            <person name="Moore K.A."/>
            <person name="Paszkiewicz K."/>
            <person name="Jones T."/>
            <person name="Grant M."/>
            <person name="Ambacheew D."/>
            <person name="Muzemil S."/>
            <person name="Studholme D.J."/>
        </authorList>
    </citation>
    <scope>NUCLEOTIDE SEQUENCE [LARGE SCALE GENOMIC DNA]</scope>
</reference>
<protein>
    <submittedName>
        <fullName evidence="5">Uncharacterized protein</fullName>
    </submittedName>
</protein>
<feature type="compositionally biased region" description="Low complexity" evidence="4">
    <location>
        <begin position="110"/>
        <end position="122"/>
    </location>
</feature>
<sequence>MAAQDLHCNHFVCCTSKETDVSCQSLGFSSPRLQLEIVDQDQLHHYTLTAMDSSSSTKKLCHNAYERGRRKKINDLYASLRALLPESDQSVQEEEAEHPTDHFPSLEVHTGAATAGREATAAEGRDLVGAVEARRTKPLW</sequence>
<organism evidence="5 6">
    <name type="scientific">Ensete ventricosum</name>
    <name type="common">Abyssinian banana</name>
    <name type="synonym">Musa ensete</name>
    <dbReference type="NCBI Taxonomy" id="4639"/>
    <lineage>
        <taxon>Eukaryota</taxon>
        <taxon>Viridiplantae</taxon>
        <taxon>Streptophyta</taxon>
        <taxon>Embryophyta</taxon>
        <taxon>Tracheophyta</taxon>
        <taxon>Spermatophyta</taxon>
        <taxon>Magnoliopsida</taxon>
        <taxon>Liliopsida</taxon>
        <taxon>Zingiberales</taxon>
        <taxon>Musaceae</taxon>
        <taxon>Ensete</taxon>
    </lineage>
</organism>
<name>A0A427AFL7_ENSVE</name>
<feature type="region of interest" description="Disordered" evidence="4">
    <location>
        <begin position="87"/>
        <end position="128"/>
    </location>
</feature>
<evidence type="ECO:0000313" key="6">
    <source>
        <dbReference type="Proteomes" id="UP000287651"/>
    </source>
</evidence>
<dbReference type="AlphaFoldDB" id="A0A427AFL7"/>
<dbReference type="PROSITE" id="PS50888">
    <property type="entry name" value="BHLH"/>
    <property type="match status" value="1"/>
</dbReference>
<proteinExistence type="inferred from homology"/>
<keyword evidence="2" id="KW-0805">Transcription regulation</keyword>
<dbReference type="SUPFAM" id="SSF47459">
    <property type="entry name" value="HLH, helix-loop-helix DNA-binding domain"/>
    <property type="match status" value="1"/>
</dbReference>
<gene>
    <name evidence="5" type="ORF">B296_00017250</name>
</gene>
<comment type="similarity">
    <text evidence="1">Belongs to the bHLH protein family.</text>
</comment>
<dbReference type="Proteomes" id="UP000287651">
    <property type="component" value="Unassembled WGS sequence"/>
</dbReference>
<evidence type="ECO:0000256" key="3">
    <source>
        <dbReference type="ARBA" id="ARBA00023163"/>
    </source>
</evidence>
<dbReference type="GO" id="GO:0046983">
    <property type="term" value="F:protein dimerization activity"/>
    <property type="evidence" value="ECO:0007669"/>
    <property type="project" value="InterPro"/>
</dbReference>
<evidence type="ECO:0000256" key="1">
    <source>
        <dbReference type="ARBA" id="ARBA00005510"/>
    </source>
</evidence>
<comment type="caution">
    <text evidence="5">The sequence shown here is derived from an EMBL/GenBank/DDBJ whole genome shotgun (WGS) entry which is preliminary data.</text>
</comment>
<accession>A0A427AFL7</accession>
<dbReference type="Gene3D" id="4.10.280.10">
    <property type="entry name" value="Helix-loop-helix DNA-binding domain"/>
    <property type="match status" value="1"/>
</dbReference>
<dbReference type="EMBL" id="AMZH03002603">
    <property type="protein sequence ID" value="RRT75028.1"/>
    <property type="molecule type" value="Genomic_DNA"/>
</dbReference>
<evidence type="ECO:0000313" key="5">
    <source>
        <dbReference type="EMBL" id="RRT75028.1"/>
    </source>
</evidence>
<dbReference type="Pfam" id="PF00010">
    <property type="entry name" value="HLH"/>
    <property type="match status" value="1"/>
</dbReference>
<dbReference type="InterPro" id="IPR011598">
    <property type="entry name" value="bHLH_dom"/>
</dbReference>
<evidence type="ECO:0000256" key="4">
    <source>
        <dbReference type="SAM" id="MobiDB-lite"/>
    </source>
</evidence>